<evidence type="ECO:0000313" key="1">
    <source>
        <dbReference type="EMBL" id="MRV75521.1"/>
    </source>
</evidence>
<gene>
    <name evidence="1" type="ORF">GJ700_27760</name>
</gene>
<keyword evidence="2" id="KW-1185">Reference proteome</keyword>
<reference evidence="1 2" key="1">
    <citation type="submission" date="2019-11" db="EMBL/GenBank/DDBJ databases">
        <title>Novel species isolated from a subtropical stream in China.</title>
        <authorList>
            <person name="Lu H."/>
        </authorList>
    </citation>
    <scope>NUCLEOTIDE SEQUENCE [LARGE SCALE GENOMIC DNA]</scope>
    <source>
        <strain evidence="1 2">FT92W</strain>
    </source>
</reference>
<organism evidence="1 2">
    <name type="scientific">Pseudoduganella rivuli</name>
    <dbReference type="NCBI Taxonomy" id="2666085"/>
    <lineage>
        <taxon>Bacteria</taxon>
        <taxon>Pseudomonadati</taxon>
        <taxon>Pseudomonadota</taxon>
        <taxon>Betaproteobacteria</taxon>
        <taxon>Burkholderiales</taxon>
        <taxon>Oxalobacteraceae</taxon>
        <taxon>Telluria group</taxon>
        <taxon>Pseudoduganella</taxon>
    </lineage>
</organism>
<dbReference type="RefSeq" id="WP_154380148.1">
    <property type="nucleotide sequence ID" value="NZ_WKJJ01000021.1"/>
</dbReference>
<dbReference type="AlphaFoldDB" id="A0A7X2ISY7"/>
<name>A0A7X2ISY7_9BURK</name>
<sequence length="206" mass="22941">MLQEYFDELSKVSCRPSTLLDRAAVLEQSEMFAFHPAISELHAYILDEENTSNHHLLITAGPLAGSIYFLCHDGESRVVFKDSKSFLNAVCEADSQEISVEDIHPVLSPLTTDQASLSHFLKDLLLRGEYNDLVTTLVPSLDLQDLPLLKMLALDPDFFLGEAVAREIEKRPSADLFPIAAACAEHPHPQVARAGMRALQCIERLR</sequence>
<accession>A0A7X2ISY7</accession>
<comment type="caution">
    <text evidence="1">The sequence shown here is derived from an EMBL/GenBank/DDBJ whole genome shotgun (WGS) entry which is preliminary data.</text>
</comment>
<protein>
    <recommendedName>
        <fullName evidence="3">HEAT repeat domain-containing protein</fullName>
    </recommendedName>
</protein>
<dbReference type="EMBL" id="WKJJ01000021">
    <property type="protein sequence ID" value="MRV75521.1"/>
    <property type="molecule type" value="Genomic_DNA"/>
</dbReference>
<evidence type="ECO:0000313" key="2">
    <source>
        <dbReference type="Proteomes" id="UP000446768"/>
    </source>
</evidence>
<dbReference type="Proteomes" id="UP000446768">
    <property type="component" value="Unassembled WGS sequence"/>
</dbReference>
<proteinExistence type="predicted"/>
<evidence type="ECO:0008006" key="3">
    <source>
        <dbReference type="Google" id="ProtNLM"/>
    </source>
</evidence>